<reference evidence="1" key="1">
    <citation type="submission" date="2006-05" db="EMBL/GenBank/DDBJ databases">
        <title>Complete sequence of chromosome 2 of Burkholderia cenocepacia AU 1054.</title>
        <authorList>
            <consortium name="US DOE Joint Genome Institute"/>
            <person name="Copeland A."/>
            <person name="Lucas S."/>
            <person name="Lapidus A."/>
            <person name="Barry K."/>
            <person name="Detter J.C."/>
            <person name="Glavina del Rio T."/>
            <person name="Hammon N."/>
            <person name="Israni S."/>
            <person name="Dalin E."/>
            <person name="Tice H."/>
            <person name="Pitluck S."/>
            <person name="Chain P."/>
            <person name="Malfatti S."/>
            <person name="Shin M."/>
            <person name="Vergez L."/>
            <person name="Schmutz J."/>
            <person name="Larimer F."/>
            <person name="Land M."/>
            <person name="Hauser L."/>
            <person name="Kyrpides N."/>
            <person name="Lykidis A."/>
            <person name="LiPuma J.J."/>
            <person name="Konstantinidis K."/>
            <person name="Tiedje J.M."/>
            <person name="Richardson P."/>
        </authorList>
    </citation>
    <scope>NUCLEOTIDE SEQUENCE [LARGE SCALE GENOMIC DNA]</scope>
    <source>
        <strain evidence="1">AU 1054</strain>
    </source>
</reference>
<gene>
    <name evidence="1" type="ordered locus">Bcen_4574</name>
</gene>
<accession>A0A0H2XWQ7</accession>
<proteinExistence type="predicted"/>
<evidence type="ECO:0000313" key="1">
    <source>
        <dbReference type="EMBL" id="ABF79455.1"/>
    </source>
</evidence>
<dbReference type="AlphaFoldDB" id="A0A0H2XWQ7"/>
<dbReference type="HOGENOM" id="CLU_1773881_0_0_4"/>
<organism evidence="1">
    <name type="scientific">Burkholderia orbicola (strain AU 1054)</name>
    <dbReference type="NCBI Taxonomy" id="331271"/>
    <lineage>
        <taxon>Bacteria</taxon>
        <taxon>Pseudomonadati</taxon>
        <taxon>Pseudomonadota</taxon>
        <taxon>Betaproteobacteria</taxon>
        <taxon>Burkholderiales</taxon>
        <taxon>Burkholderiaceae</taxon>
        <taxon>Burkholderia</taxon>
        <taxon>Burkholderia cepacia complex</taxon>
        <taxon>Burkholderia orbicola</taxon>
    </lineage>
</organism>
<name>A0A0H2XWQ7_BURO1</name>
<protein>
    <submittedName>
        <fullName evidence="1">Uncharacterized protein</fullName>
    </submittedName>
</protein>
<sequence>MTRGTLDVLHRLKAEDSHTWRCTSASENVQRSVDITIMLDTTVTAGPFSYSQSRDTFRPRRAVFRSARRTGLGRTAFVDFLERGPVRDRFVAKLVSEGRPGCVVDALRHPGSGEFCGRHVADRDVIEAPHQIVLPAINGGVSRRKF</sequence>
<dbReference type="EMBL" id="CP000379">
    <property type="protein sequence ID" value="ABF79455.1"/>
    <property type="molecule type" value="Genomic_DNA"/>
</dbReference>